<accession>A0AAE0NRI3</accession>
<evidence type="ECO:0000313" key="4">
    <source>
        <dbReference type="Proteomes" id="UP001285441"/>
    </source>
</evidence>
<dbReference type="AlphaFoldDB" id="A0AAE0NRI3"/>
<reference evidence="3" key="1">
    <citation type="journal article" date="2023" name="Mol. Phylogenet. Evol.">
        <title>Genome-scale phylogeny and comparative genomics of the fungal order Sordariales.</title>
        <authorList>
            <person name="Hensen N."/>
            <person name="Bonometti L."/>
            <person name="Westerberg I."/>
            <person name="Brannstrom I.O."/>
            <person name="Guillou S."/>
            <person name="Cros-Aarteil S."/>
            <person name="Calhoun S."/>
            <person name="Haridas S."/>
            <person name="Kuo A."/>
            <person name="Mondo S."/>
            <person name="Pangilinan J."/>
            <person name="Riley R."/>
            <person name="LaButti K."/>
            <person name="Andreopoulos B."/>
            <person name="Lipzen A."/>
            <person name="Chen C."/>
            <person name="Yan M."/>
            <person name="Daum C."/>
            <person name="Ng V."/>
            <person name="Clum A."/>
            <person name="Steindorff A."/>
            <person name="Ohm R.A."/>
            <person name="Martin F."/>
            <person name="Silar P."/>
            <person name="Natvig D.O."/>
            <person name="Lalanne C."/>
            <person name="Gautier V."/>
            <person name="Ament-Velasquez S.L."/>
            <person name="Kruys A."/>
            <person name="Hutchinson M.I."/>
            <person name="Powell A.J."/>
            <person name="Barry K."/>
            <person name="Miller A.N."/>
            <person name="Grigoriev I.V."/>
            <person name="Debuchy R."/>
            <person name="Gladieux P."/>
            <person name="Hiltunen Thoren M."/>
            <person name="Johannesson H."/>
        </authorList>
    </citation>
    <scope>NUCLEOTIDE SEQUENCE</scope>
    <source>
        <strain evidence="3">CBS 232.78</strain>
    </source>
</reference>
<dbReference type="EMBL" id="JAULSW010000004">
    <property type="protein sequence ID" value="KAK3386175.1"/>
    <property type="molecule type" value="Genomic_DNA"/>
</dbReference>
<evidence type="ECO:0000256" key="1">
    <source>
        <dbReference type="SAM" id="MobiDB-lite"/>
    </source>
</evidence>
<evidence type="ECO:0000259" key="2">
    <source>
        <dbReference type="Pfam" id="PF20253"/>
    </source>
</evidence>
<keyword evidence="4" id="KW-1185">Reference proteome</keyword>
<organism evidence="3 4">
    <name type="scientific">Podospora didyma</name>
    <dbReference type="NCBI Taxonomy" id="330526"/>
    <lineage>
        <taxon>Eukaryota</taxon>
        <taxon>Fungi</taxon>
        <taxon>Dikarya</taxon>
        <taxon>Ascomycota</taxon>
        <taxon>Pezizomycotina</taxon>
        <taxon>Sordariomycetes</taxon>
        <taxon>Sordariomycetidae</taxon>
        <taxon>Sordariales</taxon>
        <taxon>Podosporaceae</taxon>
        <taxon>Podospora</taxon>
    </lineage>
</organism>
<comment type="caution">
    <text evidence="3">The sequence shown here is derived from an EMBL/GenBank/DDBJ whole genome shotgun (WGS) entry which is preliminary data.</text>
</comment>
<sequence>MAGEYSVSDEVIYEELPVENQSSEPPQGEDDEPETPEKGYHALQDEILIYLINTAALLDTGFQRQLKDAWNKLAKGRALRFTISSMERMFDTLVEKGDTRVSGDILDKLKQLIAARTSVHDMYAAVTARMRHGNTTVPAHMVQSNYGHAKIIAVFENMLDDLKWKDHKVKRKFQRERRRESCNSNDPAGNDRPEIEDEDKDGDQPGGQEEAQPVTQDNPVTLGPSPKTQPVPKPNTPPVYRRGSECKANDTPAITQQDAEEYILNTFMEMSVITEKTLAHWRTYAEITDKFQLRVTYKQYPHMDSQELGILTMATFDMFQQLDDDICKACQAGHGSGRTNLNPGYEACMAQIIADGHLSASEDEVRLNKFIEVPASRDPNRTGTTGSGRKLSLIKSEAFGILSYVSLLKTANDFLLRCNDTRATGSVGILTTIPPDPERFSTHKKDWLGDVIAEEWEKQSLTDLLYDIYYVAKGKEWGWVPPVTPGESDLLLLLEDCMRGAATIGSLGIIWIVFAFQIVQGVGEMIYYANASFAARHEMYEETARTKSQPCAYFEYKEDERVAAAIRELDRRGVTVLERGDTTDPNIIEDYRNYPGHDIVTLSMIRARAMLLLCEFGMQRAREDFIIEAAISIYRLVRVAYGRIPGAPNWTIARSKQSPESHYWSTYSGPLRLMGEWVPGNLFTRVNAMPTRAQYDDALKHKKTCSPEQMARPILQRFTSEADRKDRTVVQWLDEFAYASVGYSWSCEIKEEKKIAERNTLRTYFRTEIKPDRNERRLQQVDELGVIGRWLAVRNGFAYGSDLGKFLSFDFLGLYRLSKNMLQGLRKTVKIHHKKMRTRDCMWGDDNSTTSSLARIPTLFADYIYKCGENGFRKKGLTGKKAAREQAEEKVAKMCLRAVKQMLADEKVYYQNQVKAPQLDIPADMDHRNLKVTRVPGMAPKALVSGKWKLEQIAAPKERQLAAEEVIYEDLEALGAELARCGWPEEDAYETHLKPRKHELEYLIERQRRAQEERETSAHTREITPDMLVRLAEGGDVSPPMRKKLIKLGMMQNSISMNQFKAQLQAQARKFELEWVNSQFRKKKLKQPEEREESEESDIYEA</sequence>
<dbReference type="InterPro" id="IPR046539">
    <property type="entry name" value="DUF6604"/>
</dbReference>
<evidence type="ECO:0000313" key="3">
    <source>
        <dbReference type="EMBL" id="KAK3386175.1"/>
    </source>
</evidence>
<proteinExistence type="predicted"/>
<feature type="region of interest" description="Disordered" evidence="1">
    <location>
        <begin position="171"/>
        <end position="250"/>
    </location>
</feature>
<gene>
    <name evidence="3" type="ORF">B0H63DRAFT_523495</name>
</gene>
<feature type="compositionally biased region" description="Pro residues" evidence="1">
    <location>
        <begin position="227"/>
        <end position="237"/>
    </location>
</feature>
<name>A0AAE0NRI3_9PEZI</name>
<dbReference type="Pfam" id="PF20253">
    <property type="entry name" value="DUF6604"/>
    <property type="match status" value="1"/>
</dbReference>
<dbReference type="Proteomes" id="UP001285441">
    <property type="component" value="Unassembled WGS sequence"/>
</dbReference>
<feature type="compositionally biased region" description="Acidic residues" evidence="1">
    <location>
        <begin position="1090"/>
        <end position="1102"/>
    </location>
</feature>
<protein>
    <recommendedName>
        <fullName evidence="2">DUF6604 domain-containing protein</fullName>
    </recommendedName>
</protein>
<feature type="region of interest" description="Disordered" evidence="1">
    <location>
        <begin position="1081"/>
        <end position="1102"/>
    </location>
</feature>
<feature type="region of interest" description="Disordered" evidence="1">
    <location>
        <begin position="1"/>
        <end position="37"/>
    </location>
</feature>
<feature type="domain" description="DUF6604" evidence="2">
    <location>
        <begin position="66"/>
        <end position="326"/>
    </location>
</feature>
<reference evidence="3" key="2">
    <citation type="submission" date="2023-06" db="EMBL/GenBank/DDBJ databases">
        <authorList>
            <consortium name="Lawrence Berkeley National Laboratory"/>
            <person name="Haridas S."/>
            <person name="Hensen N."/>
            <person name="Bonometti L."/>
            <person name="Westerberg I."/>
            <person name="Brannstrom I.O."/>
            <person name="Guillou S."/>
            <person name="Cros-Aarteil S."/>
            <person name="Calhoun S."/>
            <person name="Kuo A."/>
            <person name="Mondo S."/>
            <person name="Pangilinan J."/>
            <person name="Riley R."/>
            <person name="LaButti K."/>
            <person name="Andreopoulos B."/>
            <person name="Lipzen A."/>
            <person name="Chen C."/>
            <person name="Yanf M."/>
            <person name="Daum C."/>
            <person name="Ng V."/>
            <person name="Clum A."/>
            <person name="Steindorff A."/>
            <person name="Ohm R."/>
            <person name="Martin F."/>
            <person name="Silar P."/>
            <person name="Natvig D."/>
            <person name="Lalanne C."/>
            <person name="Gautier V."/>
            <person name="Ament-velasquez S.L."/>
            <person name="Kruys A."/>
            <person name="Hutchinson M.I."/>
            <person name="Powell A.J."/>
            <person name="Barry K."/>
            <person name="Miller A.N."/>
            <person name="Grigoriev I.V."/>
            <person name="Debuchy R."/>
            <person name="Gladieux P."/>
            <person name="Thoren M.H."/>
            <person name="Johannesson H."/>
        </authorList>
    </citation>
    <scope>NUCLEOTIDE SEQUENCE</scope>
    <source>
        <strain evidence="3">CBS 232.78</strain>
    </source>
</reference>